<organism evidence="2 3">
    <name type="scientific">Sorangium cellulosum</name>
    <name type="common">Polyangium cellulosum</name>
    <dbReference type="NCBI Taxonomy" id="56"/>
    <lineage>
        <taxon>Bacteria</taxon>
        <taxon>Pseudomonadati</taxon>
        <taxon>Myxococcota</taxon>
        <taxon>Polyangia</taxon>
        <taxon>Polyangiales</taxon>
        <taxon>Polyangiaceae</taxon>
        <taxon>Sorangium</taxon>
    </lineage>
</organism>
<accession>A0A150SZA8</accession>
<reference evidence="2 3" key="1">
    <citation type="submission" date="2014-02" db="EMBL/GenBank/DDBJ databases">
        <title>The small core and large imbalanced accessory genome model reveals a collaborative survival strategy of Sorangium cellulosum strains in nature.</title>
        <authorList>
            <person name="Han K."/>
            <person name="Peng R."/>
            <person name="Blom J."/>
            <person name="Li Y.-Z."/>
        </authorList>
    </citation>
    <scope>NUCLEOTIDE SEQUENCE [LARGE SCALE GENOMIC DNA]</scope>
    <source>
        <strain evidence="2 3">So0011-07</strain>
    </source>
</reference>
<evidence type="ECO:0000313" key="2">
    <source>
        <dbReference type="EMBL" id="KYF97771.1"/>
    </source>
</evidence>
<name>A0A150SZA8_SORCE</name>
<evidence type="ECO:0000256" key="1">
    <source>
        <dbReference type="SAM" id="MobiDB-lite"/>
    </source>
</evidence>
<feature type="region of interest" description="Disordered" evidence="1">
    <location>
        <begin position="1"/>
        <end position="91"/>
    </location>
</feature>
<sequence length="91" mass="9425">MDERKIQEIKAEAARQAAAGASGGMERPDDENEEPSDMPKPPVAVEARTAAQEDGERQPYATRQVSGTPAAPPPGTGAARGEPAVKGDGSR</sequence>
<comment type="caution">
    <text evidence="2">The sequence shown here is derived from an EMBL/GenBank/DDBJ whole genome shotgun (WGS) entry which is preliminary data.</text>
</comment>
<proteinExistence type="predicted"/>
<evidence type="ECO:0000313" key="3">
    <source>
        <dbReference type="Proteomes" id="UP000075635"/>
    </source>
</evidence>
<feature type="compositionally biased region" description="Basic and acidic residues" evidence="1">
    <location>
        <begin position="1"/>
        <end position="13"/>
    </location>
</feature>
<dbReference type="EMBL" id="JEMB01000356">
    <property type="protein sequence ID" value="KYF97771.1"/>
    <property type="molecule type" value="Genomic_DNA"/>
</dbReference>
<dbReference type="Proteomes" id="UP000075635">
    <property type="component" value="Unassembled WGS sequence"/>
</dbReference>
<protein>
    <submittedName>
        <fullName evidence="2">Uncharacterized protein</fullName>
    </submittedName>
</protein>
<gene>
    <name evidence="2" type="ORF">BE17_16740</name>
</gene>
<dbReference type="AlphaFoldDB" id="A0A150SZA8"/>